<dbReference type="NCBIfam" id="TIGR03918">
    <property type="entry name" value="GTP_HydF"/>
    <property type="match status" value="1"/>
</dbReference>
<dbReference type="NCBIfam" id="TIGR00231">
    <property type="entry name" value="small_GTP"/>
    <property type="match status" value="1"/>
</dbReference>
<reference evidence="4 5" key="1">
    <citation type="submission" date="2019-11" db="EMBL/GenBank/DDBJ databases">
        <title>Comparative genomics of hydrocarbon-degrading Desulfosarcina strains.</title>
        <authorList>
            <person name="Watanabe M."/>
            <person name="Kojima H."/>
            <person name="Fukui M."/>
        </authorList>
    </citation>
    <scope>NUCLEOTIDE SEQUENCE [LARGE SCALE GENOMIC DNA]</scope>
    <source>
        <strain evidence="4 5">PP31</strain>
    </source>
</reference>
<dbReference type="GO" id="GO:0030488">
    <property type="term" value="P:tRNA methylation"/>
    <property type="evidence" value="ECO:0007669"/>
    <property type="project" value="TreeGrafter"/>
</dbReference>
<dbReference type="OrthoDB" id="9811338at2"/>
<dbReference type="InterPro" id="IPR041606">
    <property type="entry name" value="HydF_dimer"/>
</dbReference>
<dbReference type="InterPro" id="IPR040644">
    <property type="entry name" value="HydF_tetramer"/>
</dbReference>
<dbReference type="InterPro" id="IPR023873">
    <property type="entry name" value="FeFe-hyd_GTPase_HydF"/>
</dbReference>
<feature type="domain" description="G" evidence="1">
    <location>
        <begin position="9"/>
        <end position="123"/>
    </location>
</feature>
<accession>A0A5K7ZKG8</accession>
<gene>
    <name evidence="4" type="ORF">DSCW_39440</name>
</gene>
<dbReference type="Proteomes" id="UP000427769">
    <property type="component" value="Chromosome"/>
</dbReference>
<dbReference type="GO" id="GO:0005737">
    <property type="term" value="C:cytoplasm"/>
    <property type="evidence" value="ECO:0007669"/>
    <property type="project" value="TreeGrafter"/>
</dbReference>
<dbReference type="CDD" id="cd00880">
    <property type="entry name" value="Era_like"/>
    <property type="match status" value="1"/>
</dbReference>
<dbReference type="EMBL" id="AP021875">
    <property type="protein sequence ID" value="BBO76527.1"/>
    <property type="molecule type" value="Genomic_DNA"/>
</dbReference>
<dbReference type="Gene3D" id="3.40.50.11420">
    <property type="match status" value="1"/>
</dbReference>
<evidence type="ECO:0000259" key="3">
    <source>
        <dbReference type="Pfam" id="PF18133"/>
    </source>
</evidence>
<protein>
    <submittedName>
        <fullName evidence="4">GTP-binding protein</fullName>
    </submittedName>
</protein>
<dbReference type="SUPFAM" id="SSF52540">
    <property type="entry name" value="P-loop containing nucleoside triphosphate hydrolases"/>
    <property type="match status" value="1"/>
</dbReference>
<organism evidence="4 5">
    <name type="scientific">Desulfosarcina widdelii</name>
    <dbReference type="NCBI Taxonomy" id="947919"/>
    <lineage>
        <taxon>Bacteria</taxon>
        <taxon>Pseudomonadati</taxon>
        <taxon>Thermodesulfobacteriota</taxon>
        <taxon>Desulfobacteria</taxon>
        <taxon>Desulfobacterales</taxon>
        <taxon>Desulfosarcinaceae</taxon>
        <taxon>Desulfosarcina</taxon>
    </lineage>
</organism>
<dbReference type="GO" id="GO:0005525">
    <property type="term" value="F:GTP binding"/>
    <property type="evidence" value="ECO:0007669"/>
    <property type="project" value="InterPro"/>
</dbReference>
<dbReference type="InterPro" id="IPR006073">
    <property type="entry name" value="GTP-bd"/>
</dbReference>
<dbReference type="Pfam" id="PF01926">
    <property type="entry name" value="MMR_HSR1"/>
    <property type="match status" value="1"/>
</dbReference>
<evidence type="ECO:0000259" key="1">
    <source>
        <dbReference type="Pfam" id="PF01926"/>
    </source>
</evidence>
<dbReference type="InterPro" id="IPR027417">
    <property type="entry name" value="P-loop_NTPase"/>
</dbReference>
<dbReference type="AlphaFoldDB" id="A0A5K7ZKG8"/>
<dbReference type="GO" id="GO:0002098">
    <property type="term" value="P:tRNA wobble uridine modification"/>
    <property type="evidence" value="ECO:0007669"/>
    <property type="project" value="TreeGrafter"/>
</dbReference>
<dbReference type="Gene3D" id="3.40.50.11410">
    <property type="match status" value="1"/>
</dbReference>
<dbReference type="Pfam" id="PF18128">
    <property type="entry name" value="HydF_dimer"/>
    <property type="match status" value="1"/>
</dbReference>
<sequence length="405" mass="44688">MRGRETRPHIGIFGRTNVGKSSFINAITGQDVSIVSDLAGTTTDPVNKSVELTGIGPVVLVDTAGLDDTSQLGELRANRTRKVLEIIDAAILLIAGNRVSDTEQALMARFQSEAIPFLLVHNKSDLERWRNHGAVFPEKTPVLDYSSVSHEDPWPLLSKLKRIIPPSAFKRQALVGDLVAYGDVVMMIVPIDLEAPEGRLILPQVQAIRDILDNDAIAIVLKEREVEVFLKKTKIEPHLVITDSSIFNKADAMIPKAIPLTGFSVMLARFKGDFDAYLEGTPKISELKDGDKILLLESCSHHTSCDDIGRVKIPRWISNFTGRNLHFEIVAGLDDIPGTIQDYSLVVQCGGCMVTRRQLVNRLQPARRAGIPVTNYGMAIAYVQGVYERAVAPFVKRDDLETAYL</sequence>
<evidence type="ECO:0000313" key="5">
    <source>
        <dbReference type="Proteomes" id="UP000427769"/>
    </source>
</evidence>
<feature type="domain" description="Hydrogen maturase F tetramerization" evidence="3">
    <location>
        <begin position="277"/>
        <end position="393"/>
    </location>
</feature>
<dbReference type="Pfam" id="PF18133">
    <property type="entry name" value="HydF_tetramer"/>
    <property type="match status" value="1"/>
</dbReference>
<dbReference type="KEGG" id="dwd:DSCW_39440"/>
<dbReference type="PANTHER" id="PTHR42714">
    <property type="entry name" value="TRNA MODIFICATION GTPASE GTPBP3"/>
    <property type="match status" value="1"/>
</dbReference>
<name>A0A5K7ZKG8_9BACT</name>
<evidence type="ECO:0000313" key="4">
    <source>
        <dbReference type="EMBL" id="BBO76527.1"/>
    </source>
</evidence>
<dbReference type="RefSeq" id="WP_155305350.1">
    <property type="nucleotide sequence ID" value="NZ_AP021875.1"/>
</dbReference>
<evidence type="ECO:0000259" key="2">
    <source>
        <dbReference type="Pfam" id="PF18128"/>
    </source>
</evidence>
<proteinExistence type="predicted"/>
<dbReference type="PANTHER" id="PTHR42714:SF6">
    <property type="entry name" value="TRANSLATION INITIATION FACTOR IF-2"/>
    <property type="match status" value="1"/>
</dbReference>
<dbReference type="Gene3D" id="3.40.50.300">
    <property type="entry name" value="P-loop containing nucleotide triphosphate hydrolases"/>
    <property type="match status" value="1"/>
</dbReference>
<dbReference type="InterPro" id="IPR005225">
    <property type="entry name" value="Small_GTP-bd"/>
</dbReference>
<keyword evidence="5" id="KW-1185">Reference proteome</keyword>
<feature type="domain" description="Hydrogen maturase F dimerization" evidence="2">
    <location>
        <begin position="174"/>
        <end position="272"/>
    </location>
</feature>